<organism evidence="1 2">
    <name type="scientific">Absidia repens</name>
    <dbReference type="NCBI Taxonomy" id="90262"/>
    <lineage>
        <taxon>Eukaryota</taxon>
        <taxon>Fungi</taxon>
        <taxon>Fungi incertae sedis</taxon>
        <taxon>Mucoromycota</taxon>
        <taxon>Mucoromycotina</taxon>
        <taxon>Mucoromycetes</taxon>
        <taxon>Mucorales</taxon>
        <taxon>Cunninghamellaceae</taxon>
        <taxon>Absidia</taxon>
    </lineage>
</organism>
<comment type="caution">
    <text evidence="1">The sequence shown here is derived from an EMBL/GenBank/DDBJ whole genome shotgun (WGS) entry which is preliminary data.</text>
</comment>
<dbReference type="OrthoDB" id="5985073at2759"/>
<proteinExistence type="predicted"/>
<protein>
    <submittedName>
        <fullName evidence="1">Uncharacterized protein</fullName>
    </submittedName>
</protein>
<evidence type="ECO:0000313" key="2">
    <source>
        <dbReference type="Proteomes" id="UP000193560"/>
    </source>
</evidence>
<sequence>MTLLVLASAAPLEKRLKSCYKHATLTQYWIPKQGDKDMLNDGKVVTLNGPKTKTLKTKKGKKIAKVSKNTYKKFQMEGTGLLKNGVMVNLDSGKNTFLKVNRKKAPYGLGSDDDNALEPWVSVASNDLKTGTTLYIKEMDGLRLPDGKKHNGCVRVDDKGWSFDDCQLDFYVLQYSAYKELDHTLPGHVTVKKKKCKIQSYVTGKVKSWAELNK</sequence>
<accession>A0A1X2IK13</accession>
<evidence type="ECO:0000313" key="1">
    <source>
        <dbReference type="EMBL" id="ORZ17127.1"/>
    </source>
</evidence>
<keyword evidence="2" id="KW-1185">Reference proteome</keyword>
<dbReference type="EMBL" id="MCGE01000010">
    <property type="protein sequence ID" value="ORZ17127.1"/>
    <property type="molecule type" value="Genomic_DNA"/>
</dbReference>
<name>A0A1X2IK13_9FUNG</name>
<dbReference type="Proteomes" id="UP000193560">
    <property type="component" value="Unassembled WGS sequence"/>
</dbReference>
<gene>
    <name evidence="1" type="ORF">BCR42DRAFT_391925</name>
</gene>
<dbReference type="AlphaFoldDB" id="A0A1X2IK13"/>
<reference evidence="1 2" key="1">
    <citation type="submission" date="2016-07" db="EMBL/GenBank/DDBJ databases">
        <title>Pervasive Adenine N6-methylation of Active Genes in Fungi.</title>
        <authorList>
            <consortium name="DOE Joint Genome Institute"/>
            <person name="Mondo S.J."/>
            <person name="Dannebaum R.O."/>
            <person name="Kuo R.C."/>
            <person name="Labutti K."/>
            <person name="Haridas S."/>
            <person name="Kuo A."/>
            <person name="Salamov A."/>
            <person name="Ahrendt S.R."/>
            <person name="Lipzen A."/>
            <person name="Sullivan W."/>
            <person name="Andreopoulos W.B."/>
            <person name="Clum A."/>
            <person name="Lindquist E."/>
            <person name="Daum C."/>
            <person name="Ramamoorthy G.K."/>
            <person name="Gryganskyi A."/>
            <person name="Culley D."/>
            <person name="Magnuson J.K."/>
            <person name="James T.Y."/>
            <person name="O'Malley M.A."/>
            <person name="Stajich J.E."/>
            <person name="Spatafora J.W."/>
            <person name="Visel A."/>
            <person name="Grigoriev I.V."/>
        </authorList>
    </citation>
    <scope>NUCLEOTIDE SEQUENCE [LARGE SCALE GENOMIC DNA]</scope>
    <source>
        <strain evidence="1 2">NRRL 1336</strain>
    </source>
</reference>
<dbReference type="CDD" id="cd22785">
    <property type="entry name" value="DPBB_MltA-like"/>
    <property type="match status" value="1"/>
</dbReference>